<keyword evidence="1" id="KW-1185">Reference proteome</keyword>
<name>A0AAF5DDG8_STRER</name>
<organism evidence="1 2">
    <name type="scientific">Strongyloides stercoralis</name>
    <name type="common">Threadworm</name>
    <dbReference type="NCBI Taxonomy" id="6248"/>
    <lineage>
        <taxon>Eukaryota</taxon>
        <taxon>Metazoa</taxon>
        <taxon>Ecdysozoa</taxon>
        <taxon>Nematoda</taxon>
        <taxon>Chromadorea</taxon>
        <taxon>Rhabditida</taxon>
        <taxon>Tylenchina</taxon>
        <taxon>Panagrolaimomorpha</taxon>
        <taxon>Strongyloidoidea</taxon>
        <taxon>Strongyloididae</taxon>
        <taxon>Strongyloides</taxon>
    </lineage>
</organism>
<dbReference type="WBParaSite" id="TCONS_00010857.p1">
    <property type="protein sequence ID" value="TCONS_00010857.p1"/>
    <property type="gene ID" value="XLOC_004609"/>
</dbReference>
<dbReference type="AlphaFoldDB" id="A0AAF5DDG8"/>
<proteinExistence type="predicted"/>
<protein>
    <submittedName>
        <fullName evidence="2">Deltamethrin resistance protein prag01 domain-containing protein</fullName>
    </submittedName>
</protein>
<reference evidence="2" key="1">
    <citation type="submission" date="2024-02" db="UniProtKB">
        <authorList>
            <consortium name="WormBaseParasite"/>
        </authorList>
    </citation>
    <scope>IDENTIFICATION</scope>
</reference>
<evidence type="ECO:0000313" key="1">
    <source>
        <dbReference type="Proteomes" id="UP000035681"/>
    </source>
</evidence>
<accession>A0AAF5DDG8</accession>
<evidence type="ECO:0000313" key="2">
    <source>
        <dbReference type="WBParaSite" id="TCONS_00010857.p1"/>
    </source>
</evidence>
<dbReference type="Proteomes" id="UP000035681">
    <property type="component" value="Unplaced"/>
</dbReference>
<sequence length="135" mass="15611">MNICSRIFLNCGRSCRRFASKDVKTMPKFSESKAYYGFDKFGTQNKYINEKFKPTYYDSTSITVVVVYLAYLREGNDLDEVFSTPQHVLSSNIERKMIKTKIEQAIARGEDTKLLEAELAYFDVKEEALKAKFAK</sequence>